<feature type="transmembrane region" description="Helical" evidence="10">
    <location>
        <begin position="333"/>
        <end position="351"/>
    </location>
</feature>
<dbReference type="Gene3D" id="2.60.120.260">
    <property type="entry name" value="Galactose-binding domain-like"/>
    <property type="match status" value="1"/>
</dbReference>
<evidence type="ECO:0000256" key="7">
    <source>
        <dbReference type="ARBA" id="ARBA00022840"/>
    </source>
</evidence>
<dbReference type="InterPro" id="IPR003594">
    <property type="entry name" value="HATPase_dom"/>
</dbReference>
<dbReference type="SUPFAM" id="SSF49785">
    <property type="entry name" value="Galactose-binding domain-like"/>
    <property type="match status" value="1"/>
</dbReference>
<keyword evidence="6" id="KW-0418">Kinase</keyword>
<feature type="domain" description="Histidine kinase" evidence="11">
    <location>
        <begin position="437"/>
        <end position="655"/>
    </location>
</feature>
<evidence type="ECO:0000256" key="5">
    <source>
        <dbReference type="ARBA" id="ARBA00022741"/>
    </source>
</evidence>
<dbReference type="PRINTS" id="PR00344">
    <property type="entry name" value="BCTRLSENSOR"/>
</dbReference>
<dbReference type="InterPro" id="IPR036097">
    <property type="entry name" value="HisK_dim/P_sf"/>
</dbReference>
<keyword evidence="5" id="KW-0547">Nucleotide-binding</keyword>
<dbReference type="Gene3D" id="3.30.565.10">
    <property type="entry name" value="Histidine kinase-like ATPase, C-terminal domain"/>
    <property type="match status" value="2"/>
</dbReference>
<dbReference type="InterPro" id="IPR005467">
    <property type="entry name" value="His_kinase_dom"/>
</dbReference>
<comment type="caution">
    <text evidence="13">The sequence shown here is derived from an EMBL/GenBank/DDBJ whole genome shotgun (WGS) entry which is preliminary data.</text>
</comment>
<dbReference type="RefSeq" id="WP_256555379.1">
    <property type="nucleotide sequence ID" value="NZ_JANHOF010000007.1"/>
</dbReference>
<evidence type="ECO:0000256" key="9">
    <source>
        <dbReference type="PROSITE-ProRule" id="PRU00169"/>
    </source>
</evidence>
<keyword evidence="14" id="KW-1185">Reference proteome</keyword>
<evidence type="ECO:0000313" key="13">
    <source>
        <dbReference type="EMBL" id="MFC0392088.1"/>
    </source>
</evidence>
<dbReference type="PANTHER" id="PTHR43547">
    <property type="entry name" value="TWO-COMPONENT HISTIDINE KINASE"/>
    <property type="match status" value="1"/>
</dbReference>
<evidence type="ECO:0000259" key="11">
    <source>
        <dbReference type="PROSITE" id="PS50109"/>
    </source>
</evidence>
<dbReference type="SMART" id="SM00388">
    <property type="entry name" value="HisKA"/>
    <property type="match status" value="1"/>
</dbReference>
<dbReference type="Gene3D" id="1.10.287.130">
    <property type="match status" value="1"/>
</dbReference>
<evidence type="ECO:0000256" key="3">
    <source>
        <dbReference type="ARBA" id="ARBA00022553"/>
    </source>
</evidence>
<dbReference type="GO" id="GO:0005524">
    <property type="term" value="F:ATP binding"/>
    <property type="evidence" value="ECO:0007669"/>
    <property type="project" value="UniProtKB-KW"/>
</dbReference>
<gene>
    <name evidence="13" type="ORF">ACFFJ8_12020</name>
</gene>
<name>A0ABV6J882_9BACL</name>
<proteinExistence type="predicted"/>
<dbReference type="PROSITE" id="PS50109">
    <property type="entry name" value="HIS_KIN"/>
    <property type="match status" value="2"/>
</dbReference>
<keyword evidence="4" id="KW-0808">Transferase</keyword>
<dbReference type="Pfam" id="PF00072">
    <property type="entry name" value="Response_reg"/>
    <property type="match status" value="1"/>
</dbReference>
<evidence type="ECO:0000256" key="6">
    <source>
        <dbReference type="ARBA" id="ARBA00022777"/>
    </source>
</evidence>
<keyword evidence="10" id="KW-0812">Transmembrane</keyword>
<dbReference type="InterPro" id="IPR003661">
    <property type="entry name" value="HisK_dim/P_dom"/>
</dbReference>
<dbReference type="InterPro" id="IPR010559">
    <property type="entry name" value="Sig_transdc_His_kin_internal"/>
</dbReference>
<dbReference type="InterPro" id="IPR004358">
    <property type="entry name" value="Sig_transdc_His_kin-like_C"/>
</dbReference>
<dbReference type="SUPFAM" id="SSF47384">
    <property type="entry name" value="Homodimeric domain of signal transducing histidine kinase"/>
    <property type="match status" value="1"/>
</dbReference>
<evidence type="ECO:0000259" key="12">
    <source>
        <dbReference type="PROSITE" id="PS50110"/>
    </source>
</evidence>
<feature type="transmembrane region" description="Helical" evidence="10">
    <location>
        <begin position="363"/>
        <end position="383"/>
    </location>
</feature>
<dbReference type="SUPFAM" id="SSF52172">
    <property type="entry name" value="CheY-like"/>
    <property type="match status" value="1"/>
</dbReference>
<feature type="transmembrane region" description="Helical" evidence="10">
    <location>
        <begin position="307"/>
        <end position="327"/>
    </location>
</feature>
<dbReference type="SUPFAM" id="SSF55874">
    <property type="entry name" value="ATPase domain of HSP90 chaperone/DNA topoisomerase II/histidine kinase"/>
    <property type="match status" value="2"/>
</dbReference>
<sequence>MMTTRKIWILSALFLAVLTGFRLLWLPYNSVTDYPVAIDGVLDLRDWDSLTDHPLPLSGEWEFYPGMLRFQNGKPQADTRSSSRFIEVPGNWEFDDRPHDSDMYGFGTYRLRVLVDQGKGTSYGIHIPTVKSSSEVYINGQLLGRSGEPAGSKDRYTPLDNPYTVYFPLDAGEIELVIQAANFDNILNGGIVRPVKFGLESTLRKDLIFARDMVWVACVAYAIHVLYGFVLYLVGGRDRRLIYYSLMTLCIILATLWDGERLLFTWVPFTFEWGLKIIYLVMLSGGYFLHQLMKAKLPPLLQGRASLAYEVICGIAVVSVLLLPLPVVLALQGLYFALMFIPCLVTSVAMYRSTARIDGNNIFLLMAAIAAFSSMTWLVVINIVQIDMVAYPFDLIIAMICFSAFWFKRYFRMSEEAHKLADTLRQADKQKDEFLSTVAHELRNPLHGMINITQSVSEREQGKLEMTSTHDLQLLVNVGRRMSYMLNDLLDMARLKENRISLSLAGISVHGVASSVIDMLRFMTEGKPIQLINRVPVSFPLVHADEIRLNQILFNLVHNAIKYSNAGVVSIQADIQDGWASISVTDMGIGIDPETMNRIFEPYEQSSSDGALLRGGFGLGLNICKKLVDMHGGTLVVRSKPNKGSVFTFTLRLIADGTVGTWAAPLIAAAEEGYRVADVQTAPYAEPVQPLSSERIRLLAVDDDPVNLNVLRTIFTNDTYEVFTATNGKEALKLLEFGDWDLIISDVIMPIMSGYELTARIRERYSIAELPVLLLTAGNRDKDIEAGFRSGANDYVTKPVNATELRSRVRSLTNLKKSVNERLRMEAALLQAQIKPHFMINTFNAVSALSKIDTDEMDELIEELTIYFRLGIDFQNSDRAVPLDRELKLIRSYLFIQKKRFEDRLQVAWEVDDGVSISIPPLTIQPLVENAVTHGLLKRNEGGEVRIRITDLGQFVEICVSDNGIGIDEETVKYILDKQINGRSGVGLMNTDRRLKQFCGSGLRIESSVDSGTSVSFTIAKTAESSKITFSKREMVQK</sequence>
<evidence type="ECO:0000313" key="14">
    <source>
        <dbReference type="Proteomes" id="UP001589818"/>
    </source>
</evidence>
<evidence type="ECO:0000256" key="8">
    <source>
        <dbReference type="ARBA" id="ARBA00023012"/>
    </source>
</evidence>
<dbReference type="Pfam" id="PF00512">
    <property type="entry name" value="HisKA"/>
    <property type="match status" value="1"/>
</dbReference>
<dbReference type="InterPro" id="IPR036890">
    <property type="entry name" value="HATPase_C_sf"/>
</dbReference>
<evidence type="ECO:0000256" key="1">
    <source>
        <dbReference type="ARBA" id="ARBA00000085"/>
    </source>
</evidence>
<keyword evidence="10" id="KW-1133">Transmembrane helix</keyword>
<feature type="transmembrane region" description="Helical" evidence="10">
    <location>
        <begin position="241"/>
        <end position="257"/>
    </location>
</feature>
<dbReference type="CDD" id="cd17574">
    <property type="entry name" value="REC_OmpR"/>
    <property type="match status" value="1"/>
</dbReference>
<evidence type="ECO:0000256" key="10">
    <source>
        <dbReference type="SAM" id="Phobius"/>
    </source>
</evidence>
<keyword evidence="3 9" id="KW-0597">Phosphoprotein</keyword>
<organism evidence="13 14">
    <name type="scientific">Paenibacillus mendelii</name>
    <dbReference type="NCBI Taxonomy" id="206163"/>
    <lineage>
        <taxon>Bacteria</taxon>
        <taxon>Bacillati</taxon>
        <taxon>Bacillota</taxon>
        <taxon>Bacilli</taxon>
        <taxon>Bacillales</taxon>
        <taxon>Paenibacillaceae</taxon>
        <taxon>Paenibacillus</taxon>
    </lineage>
</organism>
<feature type="transmembrane region" description="Helical" evidence="10">
    <location>
        <begin position="389"/>
        <end position="407"/>
    </location>
</feature>
<dbReference type="Proteomes" id="UP001589818">
    <property type="component" value="Unassembled WGS sequence"/>
</dbReference>
<feature type="domain" description="Response regulatory" evidence="12">
    <location>
        <begin position="697"/>
        <end position="813"/>
    </location>
</feature>
<feature type="domain" description="Histidine kinase" evidence="11">
    <location>
        <begin position="853"/>
        <end position="1023"/>
    </location>
</feature>
<dbReference type="InterPro" id="IPR011006">
    <property type="entry name" value="CheY-like_superfamily"/>
</dbReference>
<keyword evidence="8" id="KW-0902">Two-component regulatory system</keyword>
<dbReference type="EC" id="2.7.13.3" evidence="2"/>
<dbReference type="EMBL" id="JBHLVF010000013">
    <property type="protein sequence ID" value="MFC0392088.1"/>
    <property type="molecule type" value="Genomic_DNA"/>
</dbReference>
<dbReference type="InterPro" id="IPR001789">
    <property type="entry name" value="Sig_transdc_resp-reg_receiver"/>
</dbReference>
<evidence type="ECO:0000256" key="2">
    <source>
        <dbReference type="ARBA" id="ARBA00012438"/>
    </source>
</evidence>
<protein>
    <recommendedName>
        <fullName evidence="2">histidine kinase</fullName>
        <ecNumber evidence="2">2.7.13.3</ecNumber>
    </recommendedName>
</protein>
<evidence type="ECO:0000256" key="4">
    <source>
        <dbReference type="ARBA" id="ARBA00022679"/>
    </source>
</evidence>
<reference evidence="13 14" key="1">
    <citation type="submission" date="2024-09" db="EMBL/GenBank/DDBJ databases">
        <authorList>
            <person name="Sun Q."/>
            <person name="Mori K."/>
        </authorList>
    </citation>
    <scope>NUCLEOTIDE SEQUENCE [LARGE SCALE GENOMIC DNA]</scope>
    <source>
        <strain evidence="13 14">CCM 4839</strain>
    </source>
</reference>
<keyword evidence="7 13" id="KW-0067">ATP-binding</keyword>
<keyword evidence="10" id="KW-0472">Membrane</keyword>
<feature type="transmembrane region" description="Helical" evidence="10">
    <location>
        <begin position="502"/>
        <end position="523"/>
    </location>
</feature>
<comment type="catalytic activity">
    <reaction evidence="1">
        <text>ATP + protein L-histidine = ADP + protein N-phospho-L-histidine.</text>
        <dbReference type="EC" id="2.7.13.3"/>
    </reaction>
</comment>
<feature type="transmembrane region" description="Helical" evidence="10">
    <location>
        <begin position="213"/>
        <end position="234"/>
    </location>
</feature>
<accession>A0ABV6J882</accession>
<dbReference type="SMART" id="SM00448">
    <property type="entry name" value="REC"/>
    <property type="match status" value="1"/>
</dbReference>
<dbReference type="CDD" id="cd00082">
    <property type="entry name" value="HisKA"/>
    <property type="match status" value="1"/>
</dbReference>
<dbReference type="Pfam" id="PF06580">
    <property type="entry name" value="His_kinase"/>
    <property type="match status" value="1"/>
</dbReference>
<dbReference type="PROSITE" id="PS50110">
    <property type="entry name" value="RESPONSE_REGULATORY"/>
    <property type="match status" value="1"/>
</dbReference>
<dbReference type="SMART" id="SM00387">
    <property type="entry name" value="HATPase_c"/>
    <property type="match status" value="2"/>
</dbReference>
<feature type="modified residue" description="4-aspartylphosphate" evidence="9">
    <location>
        <position position="746"/>
    </location>
</feature>
<dbReference type="Gene3D" id="3.40.50.2300">
    <property type="match status" value="1"/>
</dbReference>
<dbReference type="PANTHER" id="PTHR43547:SF2">
    <property type="entry name" value="HYBRID SIGNAL TRANSDUCTION HISTIDINE KINASE C"/>
    <property type="match status" value="1"/>
</dbReference>
<feature type="transmembrane region" description="Helical" evidence="10">
    <location>
        <begin position="277"/>
        <end position="295"/>
    </location>
</feature>
<dbReference type="InterPro" id="IPR008979">
    <property type="entry name" value="Galactose-bd-like_sf"/>
</dbReference>
<dbReference type="Pfam" id="PF02518">
    <property type="entry name" value="HATPase_c"/>
    <property type="match status" value="2"/>
</dbReference>